<dbReference type="GO" id="GO:0003723">
    <property type="term" value="F:RNA binding"/>
    <property type="evidence" value="ECO:0007669"/>
    <property type="project" value="InterPro"/>
</dbReference>
<dbReference type="AlphaFoldDB" id="A0AB34IRQ8"/>
<dbReference type="GO" id="GO:0009982">
    <property type="term" value="F:pseudouridine synthase activity"/>
    <property type="evidence" value="ECO:0007669"/>
    <property type="project" value="InterPro"/>
</dbReference>
<keyword evidence="3" id="KW-1185">Reference proteome</keyword>
<evidence type="ECO:0000313" key="2">
    <source>
        <dbReference type="EMBL" id="KAL1504134.1"/>
    </source>
</evidence>
<dbReference type="Pfam" id="PF00849">
    <property type="entry name" value="PseudoU_synth_2"/>
    <property type="match status" value="1"/>
</dbReference>
<dbReference type="PANTHER" id="PTHR21600:SF52">
    <property type="entry name" value="PSEUDOURIDINE SYNTHASE RSUA_RLUA-LIKE DOMAIN-CONTAINING PROTEIN"/>
    <property type="match status" value="1"/>
</dbReference>
<dbReference type="PANTHER" id="PTHR21600">
    <property type="entry name" value="MITOCHONDRIAL RNA PSEUDOURIDINE SYNTHASE"/>
    <property type="match status" value="1"/>
</dbReference>
<feature type="domain" description="Pseudouridine synthase RsuA/RluA-like" evidence="1">
    <location>
        <begin position="132"/>
        <end position="303"/>
    </location>
</feature>
<accession>A0AB34IRQ8</accession>
<dbReference type="InterPro" id="IPR006145">
    <property type="entry name" value="PsdUridine_synth_RsuA/RluA"/>
</dbReference>
<organism evidence="2 3">
    <name type="scientific">Prymnesium parvum</name>
    <name type="common">Toxic golden alga</name>
    <dbReference type="NCBI Taxonomy" id="97485"/>
    <lineage>
        <taxon>Eukaryota</taxon>
        <taxon>Haptista</taxon>
        <taxon>Haptophyta</taxon>
        <taxon>Prymnesiophyceae</taxon>
        <taxon>Prymnesiales</taxon>
        <taxon>Prymnesiaceae</taxon>
        <taxon>Prymnesium</taxon>
    </lineage>
</organism>
<gene>
    <name evidence="2" type="ORF">AB1Y20_010544</name>
</gene>
<dbReference type="CDD" id="cd02869">
    <property type="entry name" value="PseudoU_synth_RluA_like"/>
    <property type="match status" value="1"/>
</dbReference>
<dbReference type="SUPFAM" id="SSF55120">
    <property type="entry name" value="Pseudouridine synthase"/>
    <property type="match status" value="1"/>
</dbReference>
<dbReference type="InterPro" id="IPR050188">
    <property type="entry name" value="RluA_PseudoU_synthase"/>
</dbReference>
<dbReference type="Gene3D" id="3.30.2350.10">
    <property type="entry name" value="Pseudouridine synthase"/>
    <property type="match status" value="1"/>
</dbReference>
<reference evidence="2 3" key="1">
    <citation type="journal article" date="2024" name="Science">
        <title>Giant polyketide synthase enzymes in the biosynthesis of giant marine polyether toxins.</title>
        <authorList>
            <person name="Fallon T.R."/>
            <person name="Shende V.V."/>
            <person name="Wierzbicki I.H."/>
            <person name="Pendleton A.L."/>
            <person name="Watervoot N.F."/>
            <person name="Auber R.P."/>
            <person name="Gonzalez D.J."/>
            <person name="Wisecaver J.H."/>
            <person name="Moore B.S."/>
        </authorList>
    </citation>
    <scope>NUCLEOTIDE SEQUENCE [LARGE SCALE GENOMIC DNA]</scope>
    <source>
        <strain evidence="2 3">12B1</strain>
    </source>
</reference>
<protein>
    <recommendedName>
        <fullName evidence="1">Pseudouridine synthase RsuA/RluA-like domain-containing protein</fullName>
    </recommendedName>
</protein>
<comment type="caution">
    <text evidence="2">The sequence shown here is derived from an EMBL/GenBank/DDBJ whole genome shotgun (WGS) entry which is preliminary data.</text>
</comment>
<dbReference type="EMBL" id="JBGBPQ010000020">
    <property type="protein sequence ID" value="KAL1504134.1"/>
    <property type="molecule type" value="Genomic_DNA"/>
</dbReference>
<evidence type="ECO:0000313" key="3">
    <source>
        <dbReference type="Proteomes" id="UP001515480"/>
    </source>
</evidence>
<dbReference type="Proteomes" id="UP001515480">
    <property type="component" value="Unassembled WGS sequence"/>
</dbReference>
<sequence>MLFDIAAGADAPGARARLAVRENGRVLLRLTCSIRGCSVTLPRHNEIGDTRHISTGPCWEPRSLVSTLQQLLFLQSARANELVGFGAVYLNGRRTLCANAIVPPSSQLRVHLDPKLVKMPSHISVIHEDEEYLVCDKPAGLPVHATIDNFHQNVVTHLSAQLRTSLLVTSRLDAPTSGLLLLAKTKAWQSEFNKQLRERTVTKDYKALVEPRTSDLRTYCNSCLAHPQLPRHLLHWMDATSREPKRMSGTPLPGWQQCESELLHVRTVLARGLQTKAHCAIRLYELTLRLHTGRTHQLRAQLAFQGYPILGDTLYGARKLDSLFEVGYEKSPPEAVLHASSQQAVGCHPHISPRSTLNVALPTTTPKVKWAIFAAASVTVANQLGCTHIG</sequence>
<evidence type="ECO:0000259" key="1">
    <source>
        <dbReference type="Pfam" id="PF00849"/>
    </source>
</evidence>
<proteinExistence type="predicted"/>
<dbReference type="InterPro" id="IPR020103">
    <property type="entry name" value="PsdUridine_synth_cat_dom_sf"/>
</dbReference>
<name>A0AB34IRQ8_PRYPA</name>
<dbReference type="GO" id="GO:0000455">
    <property type="term" value="P:enzyme-directed rRNA pseudouridine synthesis"/>
    <property type="evidence" value="ECO:0007669"/>
    <property type="project" value="TreeGrafter"/>
</dbReference>